<feature type="transmembrane region" description="Helical" evidence="7">
    <location>
        <begin position="6"/>
        <end position="26"/>
    </location>
</feature>
<dbReference type="InterPro" id="IPR039428">
    <property type="entry name" value="NUOK/Mnh_C1-like"/>
</dbReference>
<dbReference type="HOGENOM" id="CLU_082058_2_1_0"/>
<feature type="transmembrane region" description="Helical" evidence="7">
    <location>
        <begin position="33"/>
        <end position="52"/>
    </location>
</feature>
<name>F7YU00_9THEM</name>
<keyword evidence="9" id="KW-1185">Reference proteome</keyword>
<evidence type="ECO:0000256" key="6">
    <source>
        <dbReference type="ARBA" id="ARBA00023136"/>
    </source>
</evidence>
<comment type="similarity">
    <text evidence="2">Belongs to the CPA3 antiporters (TC 2.A.63) subunit C family.</text>
</comment>
<dbReference type="Pfam" id="PF00420">
    <property type="entry name" value="Oxidored_q2"/>
    <property type="match status" value="1"/>
</dbReference>
<evidence type="ECO:0000256" key="1">
    <source>
        <dbReference type="ARBA" id="ARBA00004651"/>
    </source>
</evidence>
<organism evidence="8 9">
    <name type="scientific">Pseudothermotoga thermarum DSM 5069</name>
    <dbReference type="NCBI Taxonomy" id="688269"/>
    <lineage>
        <taxon>Bacteria</taxon>
        <taxon>Thermotogati</taxon>
        <taxon>Thermotogota</taxon>
        <taxon>Thermotogae</taxon>
        <taxon>Thermotogales</taxon>
        <taxon>Thermotogaceae</taxon>
        <taxon>Pseudothermotoga</taxon>
    </lineage>
</organism>
<dbReference type="OrthoDB" id="9799219at2"/>
<dbReference type="Proteomes" id="UP000006804">
    <property type="component" value="Chromosome"/>
</dbReference>
<sequence length="132" mass="15264" precursor="true">MDWALSLTASFVILNFLLALIFFIVKKNLIKKLILLTIATDSINLLAIFVGYRKWIDKQTSPEVPIFDNLYPNLNQVEELAKRAVDPLPQAFVLTSIVIELAILMVIVFFILKFYILTKTLNYDSIERRENE</sequence>
<dbReference type="EMBL" id="CP002351">
    <property type="protein sequence ID" value="AEH51582.1"/>
    <property type="molecule type" value="Genomic_DNA"/>
</dbReference>
<keyword evidence="8" id="KW-0830">Ubiquinone</keyword>
<feature type="transmembrane region" description="Helical" evidence="7">
    <location>
        <begin position="91"/>
        <end position="112"/>
    </location>
</feature>
<comment type="subcellular location">
    <subcellularLocation>
        <location evidence="1">Cell membrane</location>
        <topology evidence="1">Multi-pass membrane protein</topology>
    </subcellularLocation>
</comment>
<dbReference type="PATRIC" id="fig|688269.3.peg.1578"/>
<dbReference type="RefSeq" id="WP_013932794.1">
    <property type="nucleotide sequence ID" value="NC_015707.1"/>
</dbReference>
<protein>
    <submittedName>
        <fullName evidence="8">NADH-ubiquinone oxidoreductase chain 4L</fullName>
    </submittedName>
</protein>
<dbReference type="InterPro" id="IPR050601">
    <property type="entry name" value="CPA3_antiporter_subunitC"/>
</dbReference>
<proteinExistence type="inferred from homology"/>
<dbReference type="AlphaFoldDB" id="F7YU00"/>
<dbReference type="PANTHER" id="PTHR34583">
    <property type="entry name" value="ANTIPORTER SUBUNIT MNHC2-RELATED"/>
    <property type="match status" value="1"/>
</dbReference>
<dbReference type="STRING" id="688269.Theth_1529"/>
<keyword evidence="5 7" id="KW-1133">Transmembrane helix</keyword>
<dbReference type="KEGG" id="tta:Theth_1529"/>
<dbReference type="eggNOG" id="COG1006">
    <property type="taxonomic scope" value="Bacteria"/>
</dbReference>
<reference evidence="8 9" key="1">
    <citation type="submission" date="2010-11" db="EMBL/GenBank/DDBJ databases">
        <title>The complete genome of Thermotoga thermarum DSM 5069.</title>
        <authorList>
            <consortium name="US DOE Joint Genome Institute (JGI-PGF)"/>
            <person name="Lucas S."/>
            <person name="Copeland A."/>
            <person name="Lapidus A."/>
            <person name="Bruce D."/>
            <person name="Goodwin L."/>
            <person name="Pitluck S."/>
            <person name="Kyrpides N."/>
            <person name="Mavromatis K."/>
            <person name="Ivanova N."/>
            <person name="Zeytun A."/>
            <person name="Brettin T."/>
            <person name="Detter J.C."/>
            <person name="Tapia R."/>
            <person name="Han C."/>
            <person name="Land M."/>
            <person name="Hauser L."/>
            <person name="Markowitz V."/>
            <person name="Cheng J.-F."/>
            <person name="Hugenholtz P."/>
            <person name="Woyke T."/>
            <person name="Wu D."/>
            <person name="Spring S."/>
            <person name="Schroeder M."/>
            <person name="Brambilla E."/>
            <person name="Klenk H.-P."/>
            <person name="Eisen J.A."/>
        </authorList>
    </citation>
    <scope>NUCLEOTIDE SEQUENCE [LARGE SCALE GENOMIC DNA]</scope>
    <source>
        <strain evidence="8 9">DSM 5069</strain>
    </source>
</reference>
<evidence type="ECO:0000313" key="8">
    <source>
        <dbReference type="EMBL" id="AEH51582.1"/>
    </source>
</evidence>
<evidence type="ECO:0000256" key="5">
    <source>
        <dbReference type="ARBA" id="ARBA00022989"/>
    </source>
</evidence>
<evidence type="ECO:0000256" key="7">
    <source>
        <dbReference type="SAM" id="Phobius"/>
    </source>
</evidence>
<evidence type="ECO:0000256" key="3">
    <source>
        <dbReference type="ARBA" id="ARBA00022475"/>
    </source>
</evidence>
<gene>
    <name evidence="8" type="ORF">Theth_1529</name>
</gene>
<keyword evidence="3" id="KW-1003">Cell membrane</keyword>
<keyword evidence="6 7" id="KW-0472">Membrane</keyword>
<evidence type="ECO:0000313" key="9">
    <source>
        <dbReference type="Proteomes" id="UP000006804"/>
    </source>
</evidence>
<dbReference type="Gene3D" id="1.10.287.3510">
    <property type="match status" value="1"/>
</dbReference>
<dbReference type="PANTHER" id="PTHR34583:SF2">
    <property type="entry name" value="ANTIPORTER SUBUNIT MNHC2-RELATED"/>
    <property type="match status" value="1"/>
</dbReference>
<keyword evidence="4 7" id="KW-0812">Transmembrane</keyword>
<dbReference type="GO" id="GO:0005886">
    <property type="term" value="C:plasma membrane"/>
    <property type="evidence" value="ECO:0007669"/>
    <property type="project" value="UniProtKB-SubCell"/>
</dbReference>
<accession>F7YU00</accession>
<evidence type="ECO:0000256" key="4">
    <source>
        <dbReference type="ARBA" id="ARBA00022692"/>
    </source>
</evidence>
<evidence type="ECO:0000256" key="2">
    <source>
        <dbReference type="ARBA" id="ARBA00010388"/>
    </source>
</evidence>